<keyword evidence="3 5" id="KW-1133">Transmembrane helix</keyword>
<feature type="transmembrane region" description="Helical" evidence="5">
    <location>
        <begin position="38"/>
        <end position="58"/>
    </location>
</feature>
<evidence type="ECO:0000313" key="8">
    <source>
        <dbReference type="Proteomes" id="UP001152519"/>
    </source>
</evidence>
<dbReference type="InterPro" id="IPR049453">
    <property type="entry name" value="Memb_transporter_dom"/>
</dbReference>
<accession>A0A9W4E306</accession>
<evidence type="ECO:0000313" key="7">
    <source>
        <dbReference type="EMBL" id="CAG6392330.1"/>
    </source>
</evidence>
<feature type="transmembrane region" description="Helical" evidence="5">
    <location>
        <begin position="87"/>
        <end position="106"/>
    </location>
</feature>
<comment type="subcellular location">
    <subcellularLocation>
        <location evidence="1">Membrane</location>
        <topology evidence="1">Multi-pass membrane protein</topology>
    </subcellularLocation>
</comment>
<dbReference type="Proteomes" id="UP001152519">
    <property type="component" value="Unassembled WGS sequence"/>
</dbReference>
<reference evidence="7" key="1">
    <citation type="submission" date="2021-05" db="EMBL/GenBank/DDBJ databases">
        <authorList>
            <person name="Arsene-Ploetze F."/>
        </authorList>
    </citation>
    <scope>NUCLEOTIDE SEQUENCE</scope>
    <source>
        <strain evidence="7">DSM 42138</strain>
    </source>
</reference>
<proteinExistence type="predicted"/>
<keyword evidence="4 5" id="KW-0472">Membrane</keyword>
<feature type="transmembrane region" description="Helical" evidence="5">
    <location>
        <begin position="141"/>
        <end position="159"/>
    </location>
</feature>
<feature type="transmembrane region" description="Helical" evidence="5">
    <location>
        <begin position="171"/>
        <end position="192"/>
    </location>
</feature>
<keyword evidence="2 5" id="KW-0812">Transmembrane</keyword>
<evidence type="ECO:0000256" key="3">
    <source>
        <dbReference type="ARBA" id="ARBA00022989"/>
    </source>
</evidence>
<keyword evidence="8" id="KW-1185">Reference proteome</keyword>
<comment type="caution">
    <text evidence="7">The sequence shown here is derived from an EMBL/GenBank/DDBJ whole genome shotgun (WGS) entry which is preliminary data.</text>
</comment>
<evidence type="ECO:0000256" key="2">
    <source>
        <dbReference type="ARBA" id="ARBA00022692"/>
    </source>
</evidence>
<protein>
    <recommendedName>
        <fullName evidence="6">Integral membrane bound transporter domain-containing protein</fullName>
    </recommendedName>
</protein>
<dbReference type="GO" id="GO:0016020">
    <property type="term" value="C:membrane"/>
    <property type="evidence" value="ECO:0007669"/>
    <property type="project" value="UniProtKB-SubCell"/>
</dbReference>
<dbReference type="AlphaFoldDB" id="A0A9W4E306"/>
<evidence type="ECO:0000256" key="5">
    <source>
        <dbReference type="SAM" id="Phobius"/>
    </source>
</evidence>
<gene>
    <name evidence="7" type="ORF">SCOCK_160112</name>
</gene>
<feature type="domain" description="Integral membrane bound transporter" evidence="6">
    <location>
        <begin position="52"/>
        <end position="184"/>
    </location>
</feature>
<sequence>MWIVLTFVEWLVRGCEDRPQPFVELPGDTSRRKLTRPLALFAVLRAVAIAGSVALAFGPDLPDGSWIPIAAVVAMKPSLEQGMLVSVQRLAGAVIGAVVAVLLLLVPASEHGLRLITVTSGLEVVALVLLVHAVGIRFLNYALYCAAVAAGVLILIDLPQPSRYAAEGYRVLWTVCGAGTGLIVMLPAGLAAKRKPQAPPKGA</sequence>
<organism evidence="7 8">
    <name type="scientific">Actinacidiphila cocklensis</name>
    <dbReference type="NCBI Taxonomy" id="887465"/>
    <lineage>
        <taxon>Bacteria</taxon>
        <taxon>Bacillati</taxon>
        <taxon>Actinomycetota</taxon>
        <taxon>Actinomycetes</taxon>
        <taxon>Kitasatosporales</taxon>
        <taxon>Streptomycetaceae</taxon>
        <taxon>Actinacidiphila</taxon>
    </lineage>
</organism>
<evidence type="ECO:0000259" key="6">
    <source>
        <dbReference type="Pfam" id="PF13515"/>
    </source>
</evidence>
<name>A0A9W4E306_9ACTN</name>
<evidence type="ECO:0000256" key="4">
    <source>
        <dbReference type="ARBA" id="ARBA00023136"/>
    </source>
</evidence>
<dbReference type="EMBL" id="CAJSLV010000044">
    <property type="protein sequence ID" value="CAG6392330.1"/>
    <property type="molecule type" value="Genomic_DNA"/>
</dbReference>
<dbReference type="Pfam" id="PF13515">
    <property type="entry name" value="FUSC_2"/>
    <property type="match status" value="1"/>
</dbReference>
<feature type="transmembrane region" description="Helical" evidence="5">
    <location>
        <begin position="113"/>
        <end position="135"/>
    </location>
</feature>
<evidence type="ECO:0000256" key="1">
    <source>
        <dbReference type="ARBA" id="ARBA00004141"/>
    </source>
</evidence>